<dbReference type="PROSITE" id="PS00534">
    <property type="entry name" value="FERROCHELATASE"/>
    <property type="match status" value="1"/>
</dbReference>
<dbReference type="OrthoDB" id="9809741at2"/>
<dbReference type="Gene3D" id="3.40.50.1400">
    <property type="match status" value="2"/>
</dbReference>
<evidence type="ECO:0000256" key="1">
    <source>
        <dbReference type="ARBA" id="ARBA00007718"/>
    </source>
</evidence>
<evidence type="ECO:0000256" key="5">
    <source>
        <dbReference type="ARBA" id="ARBA00023133"/>
    </source>
</evidence>
<evidence type="ECO:0000256" key="10">
    <source>
        <dbReference type="RuleBase" id="RU000607"/>
    </source>
</evidence>
<evidence type="ECO:0000256" key="6">
    <source>
        <dbReference type="ARBA" id="ARBA00023239"/>
    </source>
</evidence>
<dbReference type="EC" id="4.98.1.1" evidence="9 10"/>
<dbReference type="PATRIC" id="fig|1208919.3.peg.517"/>
<dbReference type="GO" id="GO:0006783">
    <property type="term" value="P:heme biosynthetic process"/>
    <property type="evidence" value="ECO:0007669"/>
    <property type="project" value="UniProtKB-UniRule"/>
</dbReference>
<keyword evidence="7 9" id="KW-0627">Porphyrin biosynthesis</keyword>
<proteinExistence type="inferred from homology"/>
<feature type="binding site" evidence="9">
    <location>
        <position position="302"/>
    </location>
    <ligand>
        <name>Fe(2+)</name>
        <dbReference type="ChEBI" id="CHEBI:29033"/>
    </ligand>
</feature>
<comment type="function">
    <text evidence="9 10">Catalyzes the ferrous insertion into protoporphyrin IX.</text>
</comment>
<comment type="catalytic activity">
    <reaction evidence="8">
        <text>Fe-coproporphyrin III + 2 H(+) = coproporphyrin III + Fe(2+)</text>
        <dbReference type="Rhea" id="RHEA:49572"/>
        <dbReference type="ChEBI" id="CHEBI:15378"/>
        <dbReference type="ChEBI" id="CHEBI:29033"/>
        <dbReference type="ChEBI" id="CHEBI:68438"/>
        <dbReference type="ChEBI" id="CHEBI:131725"/>
        <dbReference type="EC" id="4.99.1.9"/>
    </reaction>
    <physiologicalReaction direction="right-to-left" evidence="8">
        <dbReference type="Rhea" id="RHEA:49574"/>
    </physiologicalReaction>
</comment>
<keyword evidence="4 9" id="KW-0408">Iron</keyword>
<dbReference type="SUPFAM" id="SSF53800">
    <property type="entry name" value="Chelatase"/>
    <property type="match status" value="1"/>
</dbReference>
<gene>
    <name evidence="9" type="primary">hemH</name>
    <name evidence="11" type="ORF">CDSE_0823</name>
</gene>
<dbReference type="Pfam" id="PF00762">
    <property type="entry name" value="Ferrochelatase"/>
    <property type="match status" value="1"/>
</dbReference>
<dbReference type="STRING" id="1208919.CDSE_0823"/>
<dbReference type="KEGG" id="kde:CDSE_0823"/>
<dbReference type="CDD" id="cd00419">
    <property type="entry name" value="Ferrochelatase_C"/>
    <property type="match status" value="1"/>
</dbReference>
<dbReference type="HAMAP" id="MF_00323">
    <property type="entry name" value="Ferrochelatase"/>
    <property type="match status" value="1"/>
</dbReference>
<evidence type="ECO:0000313" key="11">
    <source>
        <dbReference type="EMBL" id="AGF47076.1"/>
    </source>
</evidence>
<keyword evidence="12" id="KW-1185">Reference proteome</keyword>
<dbReference type="InterPro" id="IPR033659">
    <property type="entry name" value="Ferrochelatase_N"/>
</dbReference>
<keyword evidence="5 9" id="KW-0350">Heme biosynthesis</keyword>
<evidence type="ECO:0000256" key="8">
    <source>
        <dbReference type="ARBA" id="ARBA00024536"/>
    </source>
</evidence>
<keyword evidence="3 9" id="KW-0479">Metal-binding</keyword>
<dbReference type="NCBIfam" id="TIGR00109">
    <property type="entry name" value="hemH"/>
    <property type="match status" value="1"/>
</dbReference>
<reference evidence="11 12" key="1">
    <citation type="journal article" date="2013" name="Genome Biol. Evol.">
        <title>Genome evolution and phylogenomic analysis of candidatus kinetoplastibacterium, the betaproteobacterial endosymbionts of strigomonas and angomonas.</title>
        <authorList>
            <person name="Alves J.M."/>
            <person name="Serrano M.G."/>
            <person name="Maia da Silva F."/>
            <person name="Voegtly L.J."/>
            <person name="Matveyev A.V."/>
            <person name="Teixeira M.M."/>
            <person name="Camargo E.P."/>
            <person name="Buck G.A."/>
        </authorList>
    </citation>
    <scope>NUCLEOTIDE SEQUENCE [LARGE SCALE GENOMIC DNA]</scope>
    <source>
        <strain evidence="11 12">TCC079E</strain>
    </source>
</reference>
<sequence>MEIYPRKISDISSDNNATDTPISLSSDFIGVLLINLGTPSSTKLLDIKKYLSDFLSDRRVVELPSFIWKPILNLFILKSRPKKLISLYKKIWMEEGSPIFVYTNKQAIKLEKSLLKNKINVMVRSCMRYGSPSIKEVLDNFIALSCEKILILPLFPQYSSSTTGSIIEYTTSYLSKMRNIPEFRFVKRFNLFSGYLDSLVNKIHSHWDLKGFPDKLIVSFHGLPQYSVDFGDPYYQDCIETFNLLSDKLNIENKNIHLGFQSKFGYAKWLEPCTSDLIEEFGKESLGRLDVVCPGFISDCLETLDEVDSGYRDLFLKSGGREFHYIESLNDDDEWVNGLENIIRTHIYKWSDI</sequence>
<dbReference type="HOGENOM" id="CLU_018884_0_0_4"/>
<dbReference type="CDD" id="cd03411">
    <property type="entry name" value="Ferrochelatase_N"/>
    <property type="match status" value="1"/>
</dbReference>
<comment type="catalytic activity">
    <reaction evidence="9 10">
        <text>heme b + 2 H(+) = protoporphyrin IX + Fe(2+)</text>
        <dbReference type="Rhea" id="RHEA:22584"/>
        <dbReference type="ChEBI" id="CHEBI:15378"/>
        <dbReference type="ChEBI" id="CHEBI:29033"/>
        <dbReference type="ChEBI" id="CHEBI:57306"/>
        <dbReference type="ChEBI" id="CHEBI:60344"/>
        <dbReference type="EC" id="4.98.1.1"/>
    </reaction>
</comment>
<comment type="similarity">
    <text evidence="1 9 10">Belongs to the ferrochelatase family.</text>
</comment>
<comment type="subcellular location">
    <subcellularLocation>
        <location evidence="9 10">Cytoplasm</location>
    </subcellularLocation>
</comment>
<evidence type="ECO:0000313" key="12">
    <source>
        <dbReference type="Proteomes" id="UP000011547"/>
    </source>
</evidence>
<dbReference type="Proteomes" id="UP000011547">
    <property type="component" value="Chromosome"/>
</dbReference>
<accession>M1LSG8</accession>
<comment type="pathway">
    <text evidence="9 10">Porphyrin-containing compound metabolism; protoheme biosynthesis; protoheme from protoporphyrin-IX: step 1/1.</text>
</comment>
<dbReference type="RefSeq" id="WP_015396487.1">
    <property type="nucleotide sequence ID" value="NC_020294.1"/>
</dbReference>
<feature type="binding site" evidence="9">
    <location>
        <position position="221"/>
    </location>
    <ligand>
        <name>Fe(2+)</name>
        <dbReference type="ChEBI" id="CHEBI:29033"/>
    </ligand>
</feature>
<dbReference type="InterPro" id="IPR019772">
    <property type="entry name" value="Ferrochelatase_AS"/>
</dbReference>
<dbReference type="InterPro" id="IPR001015">
    <property type="entry name" value="Ferrochelatase"/>
</dbReference>
<dbReference type="AlphaFoldDB" id="M1LSG8"/>
<dbReference type="InterPro" id="IPR033644">
    <property type="entry name" value="Ferrochelatase_C"/>
</dbReference>
<dbReference type="GO" id="GO:0004325">
    <property type="term" value="F:ferrochelatase activity"/>
    <property type="evidence" value="ECO:0007669"/>
    <property type="project" value="UniProtKB-UniRule"/>
</dbReference>
<dbReference type="EMBL" id="CP003803">
    <property type="protein sequence ID" value="AGF47076.1"/>
    <property type="molecule type" value="Genomic_DNA"/>
</dbReference>
<dbReference type="PANTHER" id="PTHR11108">
    <property type="entry name" value="FERROCHELATASE"/>
    <property type="match status" value="1"/>
</dbReference>
<keyword evidence="6 9" id="KW-0456">Lyase</keyword>
<dbReference type="UniPathway" id="UPA00252">
    <property type="reaction ID" value="UER00325"/>
</dbReference>
<evidence type="ECO:0000256" key="7">
    <source>
        <dbReference type="ARBA" id="ARBA00023244"/>
    </source>
</evidence>
<evidence type="ECO:0000256" key="2">
    <source>
        <dbReference type="ARBA" id="ARBA00022490"/>
    </source>
</evidence>
<dbReference type="eggNOG" id="COG0276">
    <property type="taxonomic scope" value="Bacteria"/>
</dbReference>
<protein>
    <recommendedName>
        <fullName evidence="9 10">Ferrochelatase</fullName>
        <ecNumber evidence="9 10">4.98.1.1</ecNumber>
    </recommendedName>
    <alternativeName>
        <fullName evidence="9">Heme synthase</fullName>
    </alternativeName>
    <alternativeName>
        <fullName evidence="9">Protoheme ferro-lyase</fullName>
    </alternativeName>
</protein>
<dbReference type="FunFam" id="3.40.50.1400:FF:000002">
    <property type="entry name" value="Ferrochelatase"/>
    <property type="match status" value="1"/>
</dbReference>
<name>M1LSG8_9PROT</name>
<organism evidence="11 12">
    <name type="scientific">Candidatus Kinetoplastidibacterium desouzai TCC079E</name>
    <dbReference type="NCBI Taxonomy" id="1208919"/>
    <lineage>
        <taxon>Bacteria</taxon>
        <taxon>Pseudomonadati</taxon>
        <taxon>Pseudomonadota</taxon>
        <taxon>Betaproteobacteria</taxon>
        <taxon>Candidatus Kinetoplastidibacterium</taxon>
    </lineage>
</organism>
<dbReference type="PANTHER" id="PTHR11108:SF1">
    <property type="entry name" value="FERROCHELATASE, MITOCHONDRIAL"/>
    <property type="match status" value="1"/>
</dbReference>
<dbReference type="GO" id="GO:0005737">
    <property type="term" value="C:cytoplasm"/>
    <property type="evidence" value="ECO:0007669"/>
    <property type="project" value="UniProtKB-SubCell"/>
</dbReference>
<evidence type="ECO:0000256" key="9">
    <source>
        <dbReference type="HAMAP-Rule" id="MF_00323"/>
    </source>
</evidence>
<evidence type="ECO:0000256" key="3">
    <source>
        <dbReference type="ARBA" id="ARBA00022723"/>
    </source>
</evidence>
<evidence type="ECO:0000256" key="4">
    <source>
        <dbReference type="ARBA" id="ARBA00023004"/>
    </source>
</evidence>
<dbReference type="GO" id="GO:0046872">
    <property type="term" value="F:metal ion binding"/>
    <property type="evidence" value="ECO:0007669"/>
    <property type="project" value="UniProtKB-KW"/>
</dbReference>
<keyword evidence="2 9" id="KW-0963">Cytoplasm</keyword>